<dbReference type="PANTHER" id="PTHR24960">
    <property type="entry name" value="PHOTOSYSTEM I IRON-SULFUR CENTER-RELATED"/>
    <property type="match status" value="1"/>
</dbReference>
<dbReference type="CDD" id="cd00207">
    <property type="entry name" value="fer2"/>
    <property type="match status" value="1"/>
</dbReference>
<dbReference type="SMART" id="SM00929">
    <property type="entry name" value="NADH-G_4Fe-4S_3"/>
    <property type="match status" value="1"/>
</dbReference>
<dbReference type="InterPro" id="IPR036010">
    <property type="entry name" value="2Fe-2S_ferredoxin-like_sf"/>
</dbReference>
<evidence type="ECO:0000256" key="11">
    <source>
        <dbReference type="ARBA" id="ARBA00023136"/>
    </source>
</evidence>
<dbReference type="FunFam" id="3.10.20.740:FF:000004">
    <property type="entry name" value="NADH-quinone oxidoreductase"/>
    <property type="match status" value="1"/>
</dbReference>
<dbReference type="SUPFAM" id="SSF54862">
    <property type="entry name" value="4Fe-4S ferredoxins"/>
    <property type="match status" value="1"/>
</dbReference>
<dbReference type="EMBL" id="OKRB01000138">
    <property type="protein sequence ID" value="SPE30217.1"/>
    <property type="molecule type" value="Genomic_DNA"/>
</dbReference>
<accession>A0A2N9M468</accession>
<dbReference type="OrthoDB" id="9805142at2"/>
<dbReference type="InterPro" id="IPR001041">
    <property type="entry name" value="2Fe-2S_ferredoxin-type"/>
</dbReference>
<dbReference type="GO" id="GO:0016491">
    <property type="term" value="F:oxidoreductase activity"/>
    <property type="evidence" value="ECO:0007669"/>
    <property type="project" value="InterPro"/>
</dbReference>
<evidence type="ECO:0000256" key="2">
    <source>
        <dbReference type="ARBA" id="ARBA00004370"/>
    </source>
</evidence>
<organism evidence="16 17">
    <name type="scientific">Candidatus Sulfuritelmatomonas gaucii</name>
    <dbReference type="NCBI Taxonomy" id="2043161"/>
    <lineage>
        <taxon>Bacteria</taxon>
        <taxon>Pseudomonadati</taxon>
        <taxon>Acidobacteriota</taxon>
        <taxon>Terriglobia</taxon>
        <taxon>Terriglobales</taxon>
        <taxon>Acidobacteriaceae</taxon>
        <taxon>Candidatus Sulfuritelmatomonas</taxon>
    </lineage>
</organism>
<comment type="subcellular location">
    <subcellularLocation>
        <location evidence="2">Membrane</location>
    </subcellularLocation>
</comment>
<proteinExistence type="inferred from homology"/>
<evidence type="ECO:0000256" key="9">
    <source>
        <dbReference type="ARBA" id="ARBA00023014"/>
    </source>
</evidence>
<dbReference type="Gene3D" id="3.10.20.740">
    <property type="match status" value="1"/>
</dbReference>
<comment type="similarity">
    <text evidence="3">Belongs to the complex I 75 kDa subunit family.</text>
</comment>
<evidence type="ECO:0000256" key="3">
    <source>
        <dbReference type="ARBA" id="ARBA00005404"/>
    </source>
</evidence>
<dbReference type="SUPFAM" id="SSF54292">
    <property type="entry name" value="2Fe-2S ferredoxin-like"/>
    <property type="match status" value="1"/>
</dbReference>
<comment type="cofactor">
    <cofactor evidence="1">
        <name>[4Fe-4S] cluster</name>
        <dbReference type="ChEBI" id="CHEBI:49883"/>
    </cofactor>
</comment>
<dbReference type="Gene3D" id="3.30.70.20">
    <property type="match status" value="1"/>
</dbReference>
<dbReference type="GO" id="GO:0008137">
    <property type="term" value="F:NADH dehydrogenase (ubiquinone) activity"/>
    <property type="evidence" value="ECO:0007669"/>
    <property type="project" value="InterPro"/>
</dbReference>
<dbReference type="PROSITE" id="PS00641">
    <property type="entry name" value="COMPLEX1_75K_1"/>
    <property type="match status" value="1"/>
</dbReference>
<dbReference type="PROSITE" id="PS51379">
    <property type="entry name" value="4FE4S_FER_2"/>
    <property type="match status" value="2"/>
</dbReference>
<evidence type="ECO:0000313" key="17">
    <source>
        <dbReference type="Proteomes" id="UP000239735"/>
    </source>
</evidence>
<evidence type="ECO:0000256" key="7">
    <source>
        <dbReference type="ARBA" id="ARBA00022967"/>
    </source>
</evidence>
<keyword evidence="5" id="KW-0001">2Fe-2S</keyword>
<keyword evidence="7" id="KW-1278">Translocase</keyword>
<dbReference type="PROSITE" id="PS51839">
    <property type="entry name" value="4FE4S_HC3"/>
    <property type="match status" value="1"/>
</dbReference>
<dbReference type="AlphaFoldDB" id="A0A2N9M468"/>
<dbReference type="GO" id="GO:0042773">
    <property type="term" value="P:ATP synthesis coupled electron transport"/>
    <property type="evidence" value="ECO:0007669"/>
    <property type="project" value="InterPro"/>
</dbReference>
<dbReference type="NCBIfam" id="NF005745">
    <property type="entry name" value="PRK07569.1"/>
    <property type="match status" value="1"/>
</dbReference>
<evidence type="ECO:0000256" key="1">
    <source>
        <dbReference type="ARBA" id="ARBA00001966"/>
    </source>
</evidence>
<evidence type="ECO:0000259" key="15">
    <source>
        <dbReference type="PROSITE" id="PS51839"/>
    </source>
</evidence>
<keyword evidence="11" id="KW-0472">Membrane</keyword>
<evidence type="ECO:0000256" key="5">
    <source>
        <dbReference type="ARBA" id="ARBA00022714"/>
    </source>
</evidence>
<sequence>MPNKTISVRIDGELITAQEGQTILEVARANSREIPSLCYLKGLSAVGACRVCVVELAGTDRLLPACTTPMQEGMSIVTDSAKLRLYRRMAVELLLVERNHICSSCVSNGHCELQSLAQDLEITHVRYAYNNPRLPIDMTHPRFVLDHNRCILCTRCVRVCAEIEGANVWEIGGRGIYSRIVSDLNDDWGKAHNCTSCGKCIQACPTGALAEKGFAVHEMVKETEKISRLASQRAVHVDGGH</sequence>
<dbReference type="InterPro" id="IPR017896">
    <property type="entry name" value="4Fe4S_Fe-S-bd"/>
</dbReference>
<evidence type="ECO:0000259" key="13">
    <source>
        <dbReference type="PROSITE" id="PS51085"/>
    </source>
</evidence>
<evidence type="ECO:0000256" key="4">
    <source>
        <dbReference type="ARBA" id="ARBA00022485"/>
    </source>
</evidence>
<dbReference type="GO" id="GO:0051537">
    <property type="term" value="F:2 iron, 2 sulfur cluster binding"/>
    <property type="evidence" value="ECO:0007669"/>
    <property type="project" value="UniProtKB-KW"/>
</dbReference>
<dbReference type="PANTHER" id="PTHR24960:SF84">
    <property type="entry name" value="HYDROGENASE SUBUNIT"/>
    <property type="match status" value="1"/>
</dbReference>
<dbReference type="InterPro" id="IPR016214">
    <property type="entry name" value="NAD-red_Hydgase_HoxS_gsu"/>
</dbReference>
<feature type="domain" description="4Fe-4S ferredoxin-type" evidence="14">
    <location>
        <begin position="185"/>
        <end position="214"/>
    </location>
</feature>
<keyword evidence="10" id="KW-0520">NAD</keyword>
<dbReference type="GO" id="GO:0051539">
    <property type="term" value="F:4 iron, 4 sulfur cluster binding"/>
    <property type="evidence" value="ECO:0007669"/>
    <property type="project" value="UniProtKB-KW"/>
</dbReference>
<keyword evidence="8" id="KW-0408">Iron</keyword>
<name>A0A2N9M468_9BACT</name>
<dbReference type="Pfam" id="PF13510">
    <property type="entry name" value="Fer2_4"/>
    <property type="match status" value="1"/>
</dbReference>
<evidence type="ECO:0000313" key="16">
    <source>
        <dbReference type="EMBL" id="SPE30217.1"/>
    </source>
</evidence>
<gene>
    <name evidence="16" type="primary">hoxU</name>
    <name evidence="16" type="ORF">SBA5_770006</name>
</gene>
<comment type="cofactor">
    <cofactor evidence="12">
        <name>[2Fe-2S] cluster</name>
        <dbReference type="ChEBI" id="CHEBI:190135"/>
    </cofactor>
</comment>
<evidence type="ECO:0000256" key="6">
    <source>
        <dbReference type="ARBA" id="ARBA00022723"/>
    </source>
</evidence>
<protein>
    <submittedName>
        <fullName evidence="16">Bidirectional NAD-reducing hydrogenase, diaphorase subunit</fullName>
    </submittedName>
</protein>
<keyword evidence="6" id="KW-0479">Metal-binding</keyword>
<feature type="domain" description="4Fe-4S His(Cys)3-ligated-type" evidence="15">
    <location>
        <begin position="82"/>
        <end position="121"/>
    </location>
</feature>
<dbReference type="GO" id="GO:0046872">
    <property type="term" value="F:metal ion binding"/>
    <property type="evidence" value="ECO:0007669"/>
    <property type="project" value="UniProtKB-KW"/>
</dbReference>
<dbReference type="FunFam" id="3.30.70.20:FF:000002">
    <property type="entry name" value="NADH-ubiquinone oxidoreductase 75 kDa subunit"/>
    <property type="match status" value="1"/>
</dbReference>
<dbReference type="GO" id="GO:0016020">
    <property type="term" value="C:membrane"/>
    <property type="evidence" value="ECO:0007669"/>
    <property type="project" value="UniProtKB-SubCell"/>
</dbReference>
<dbReference type="Proteomes" id="UP000239735">
    <property type="component" value="Unassembled WGS sequence"/>
</dbReference>
<dbReference type="InterPro" id="IPR019574">
    <property type="entry name" value="NADH_UbQ_OxRdtase_Gsu_4Fe4S-bd"/>
</dbReference>
<dbReference type="Pfam" id="PF10588">
    <property type="entry name" value="NADH-G_4Fe-4S_3"/>
    <property type="match status" value="1"/>
</dbReference>
<dbReference type="PIRSF" id="PIRSF000309">
    <property type="entry name" value="NAD_red_hyd_HoxU"/>
    <property type="match status" value="1"/>
</dbReference>
<dbReference type="InterPro" id="IPR050157">
    <property type="entry name" value="PSI_iron-sulfur_center"/>
</dbReference>
<keyword evidence="4" id="KW-0004">4Fe-4S</keyword>
<dbReference type="InterPro" id="IPR017900">
    <property type="entry name" value="4Fe4S_Fe_S_CS"/>
</dbReference>
<evidence type="ECO:0000256" key="8">
    <source>
        <dbReference type="ARBA" id="ARBA00023004"/>
    </source>
</evidence>
<dbReference type="PROSITE" id="PS00198">
    <property type="entry name" value="4FE4S_FER_1"/>
    <property type="match status" value="1"/>
</dbReference>
<dbReference type="InterPro" id="IPR000283">
    <property type="entry name" value="NADH_UbQ_OxRdtase_75kDa_su_CS"/>
</dbReference>
<dbReference type="Pfam" id="PF22117">
    <property type="entry name" value="Fer4_Nqo3"/>
    <property type="match status" value="1"/>
</dbReference>
<feature type="domain" description="2Fe-2S ferredoxin-type" evidence="13">
    <location>
        <begin position="4"/>
        <end position="82"/>
    </location>
</feature>
<dbReference type="PROSITE" id="PS51085">
    <property type="entry name" value="2FE2S_FER_2"/>
    <property type="match status" value="1"/>
</dbReference>
<evidence type="ECO:0000259" key="14">
    <source>
        <dbReference type="PROSITE" id="PS51379"/>
    </source>
</evidence>
<reference evidence="17" key="1">
    <citation type="submission" date="2018-02" db="EMBL/GenBank/DDBJ databases">
        <authorList>
            <person name="Hausmann B."/>
        </authorList>
    </citation>
    <scope>NUCLEOTIDE SEQUENCE [LARGE SCALE GENOMIC DNA]</scope>
    <source>
        <strain evidence="17">Peat soil MAG SbA5</strain>
    </source>
</reference>
<evidence type="ECO:0000256" key="10">
    <source>
        <dbReference type="ARBA" id="ARBA00023027"/>
    </source>
</evidence>
<evidence type="ECO:0000256" key="12">
    <source>
        <dbReference type="ARBA" id="ARBA00034078"/>
    </source>
</evidence>
<keyword evidence="9" id="KW-0411">Iron-sulfur</keyword>
<dbReference type="InterPro" id="IPR054351">
    <property type="entry name" value="NADH_UbQ_OxRdtase_ferredoxin"/>
</dbReference>
<feature type="domain" description="4Fe-4S ferredoxin-type" evidence="14">
    <location>
        <begin position="141"/>
        <end position="172"/>
    </location>
</feature>